<dbReference type="Pfam" id="PF02793">
    <property type="entry name" value="HRM"/>
    <property type="match status" value="1"/>
</dbReference>
<sequence>MNDDTNRNYPHLAQSLESCISDLTDREQPTHSKDGSLWCNATWDTLLCWPAIAANTSYRLPCPPLRGLDLEKFVTKYCDETGRWAGRAGDEEFTVHGYTDYNPCVPFDLATYE</sequence>
<feature type="domain" description="G-protein coupled receptors family 2 profile 1" evidence="1">
    <location>
        <begin position="18"/>
        <end position="108"/>
    </location>
</feature>
<dbReference type="InterPro" id="IPR001879">
    <property type="entry name" value="GPCR_2_extracellular_dom"/>
</dbReference>
<dbReference type="Proteomes" id="UP000887565">
    <property type="component" value="Unplaced"/>
</dbReference>
<dbReference type="InterPro" id="IPR036445">
    <property type="entry name" value="GPCR_2_extracell_dom_sf"/>
</dbReference>
<dbReference type="InterPro" id="IPR050332">
    <property type="entry name" value="GPCR_2"/>
</dbReference>
<proteinExistence type="predicted"/>
<organism evidence="2 3">
    <name type="scientific">Romanomermis culicivorax</name>
    <name type="common">Nematode worm</name>
    <dbReference type="NCBI Taxonomy" id="13658"/>
    <lineage>
        <taxon>Eukaryota</taxon>
        <taxon>Metazoa</taxon>
        <taxon>Ecdysozoa</taxon>
        <taxon>Nematoda</taxon>
        <taxon>Enoplea</taxon>
        <taxon>Dorylaimia</taxon>
        <taxon>Mermithida</taxon>
        <taxon>Mermithoidea</taxon>
        <taxon>Mermithidae</taxon>
        <taxon>Romanomermis</taxon>
    </lineage>
</organism>
<dbReference type="GO" id="GO:0007188">
    <property type="term" value="P:adenylate cyclase-modulating G protein-coupled receptor signaling pathway"/>
    <property type="evidence" value="ECO:0007669"/>
    <property type="project" value="TreeGrafter"/>
</dbReference>
<dbReference type="GO" id="GO:0008528">
    <property type="term" value="F:G protein-coupled peptide receptor activity"/>
    <property type="evidence" value="ECO:0007669"/>
    <property type="project" value="TreeGrafter"/>
</dbReference>
<dbReference type="PANTHER" id="PTHR45620">
    <property type="entry name" value="PDF RECEPTOR-LIKE PROTEIN-RELATED"/>
    <property type="match status" value="1"/>
</dbReference>
<reference evidence="3" key="1">
    <citation type="submission" date="2022-11" db="UniProtKB">
        <authorList>
            <consortium name="WormBaseParasite"/>
        </authorList>
    </citation>
    <scope>IDENTIFICATION</scope>
</reference>
<dbReference type="PANTHER" id="PTHR45620:SF17">
    <property type="entry name" value="PDF RECEPTOR"/>
    <property type="match status" value="1"/>
</dbReference>
<dbReference type="SMART" id="SM00008">
    <property type="entry name" value="HormR"/>
    <property type="match status" value="1"/>
</dbReference>
<dbReference type="GO" id="GO:0005886">
    <property type="term" value="C:plasma membrane"/>
    <property type="evidence" value="ECO:0007669"/>
    <property type="project" value="TreeGrafter"/>
</dbReference>
<keyword evidence="2" id="KW-1185">Reference proteome</keyword>
<dbReference type="WBParaSite" id="nRc.2.0.1.t41099-RA">
    <property type="protein sequence ID" value="nRc.2.0.1.t41099-RA"/>
    <property type="gene ID" value="nRc.2.0.1.g41099"/>
</dbReference>
<evidence type="ECO:0000313" key="2">
    <source>
        <dbReference type="Proteomes" id="UP000887565"/>
    </source>
</evidence>
<dbReference type="OMA" id="ENCRARM"/>
<name>A0A915KRJ6_ROMCU</name>
<dbReference type="SUPFAM" id="SSF111418">
    <property type="entry name" value="Hormone receptor domain"/>
    <property type="match status" value="1"/>
</dbReference>
<accession>A0A915KRJ6</accession>
<dbReference type="PROSITE" id="PS50227">
    <property type="entry name" value="G_PROTEIN_RECEP_F2_3"/>
    <property type="match status" value="1"/>
</dbReference>
<evidence type="ECO:0000313" key="3">
    <source>
        <dbReference type="WBParaSite" id="nRc.2.0.1.t41099-RA"/>
    </source>
</evidence>
<protein>
    <submittedName>
        <fullName evidence="3">G-protein coupled receptors family 2 profile 1 domain-containing protein</fullName>
    </submittedName>
</protein>
<dbReference type="Gene3D" id="4.10.1240.10">
    <property type="entry name" value="GPCR, family 2, extracellular hormone receptor domain"/>
    <property type="match status" value="1"/>
</dbReference>
<evidence type="ECO:0000259" key="1">
    <source>
        <dbReference type="PROSITE" id="PS50227"/>
    </source>
</evidence>
<dbReference type="AlphaFoldDB" id="A0A915KRJ6"/>